<dbReference type="GO" id="GO:0003887">
    <property type="term" value="F:DNA-directed DNA polymerase activity"/>
    <property type="evidence" value="ECO:0007669"/>
    <property type="project" value="InterPro"/>
</dbReference>
<dbReference type="Proteomes" id="UP000216173">
    <property type="component" value="Unassembled WGS sequence"/>
</dbReference>
<dbReference type="EMBL" id="NMSH01000031">
    <property type="protein sequence ID" value="PAR19707.1"/>
    <property type="molecule type" value="Genomic_DNA"/>
</dbReference>
<protein>
    <submittedName>
        <fullName evidence="2">DUF3283 domain-containing protein</fullName>
    </submittedName>
</protein>
<dbReference type="GO" id="GO:0006260">
    <property type="term" value="P:DNA replication"/>
    <property type="evidence" value="ECO:0007669"/>
    <property type="project" value="InterPro"/>
</dbReference>
<dbReference type="InterPro" id="IPR021700">
    <property type="entry name" value="DUF3283"/>
</dbReference>
<sequence length="92" mass="10671">MTLNFLHSYVIFRSTILLTVGLLMSFNLALLTAEEKNKVELDKQASYLVWRLKQVKSGPEEITKQMTKIASESEKQWFQQSVEKYKRVMGVA</sequence>
<evidence type="ECO:0000313" key="3">
    <source>
        <dbReference type="Proteomes" id="UP000216173"/>
    </source>
</evidence>
<name>A0A271VP34_VIBMT</name>
<comment type="caution">
    <text evidence="2">The sequence shown here is derived from an EMBL/GenBank/DDBJ whole genome shotgun (WGS) entry which is preliminary data.</text>
</comment>
<keyword evidence="1" id="KW-0472">Membrane</keyword>
<evidence type="ECO:0000256" key="1">
    <source>
        <dbReference type="SAM" id="Phobius"/>
    </source>
</evidence>
<gene>
    <name evidence="2" type="ORF">CGU03_15600</name>
</gene>
<feature type="transmembrane region" description="Helical" evidence="1">
    <location>
        <begin position="6"/>
        <end position="31"/>
    </location>
</feature>
<accession>A0A271VP34</accession>
<dbReference type="Gene3D" id="1.20.58.250">
    <property type="entry name" value="DNA polymerase III-theta"/>
    <property type="match status" value="1"/>
</dbReference>
<proteinExistence type="predicted"/>
<keyword evidence="1" id="KW-1133">Transmembrane helix</keyword>
<keyword evidence="1" id="KW-0812">Transmembrane</keyword>
<evidence type="ECO:0000313" key="2">
    <source>
        <dbReference type="EMBL" id="PAR19707.1"/>
    </source>
</evidence>
<dbReference type="GO" id="GO:0003677">
    <property type="term" value="F:DNA binding"/>
    <property type="evidence" value="ECO:0007669"/>
    <property type="project" value="InterPro"/>
</dbReference>
<organism evidence="2 3">
    <name type="scientific">Vibrio metoecus</name>
    <dbReference type="NCBI Taxonomy" id="1481663"/>
    <lineage>
        <taxon>Bacteria</taxon>
        <taxon>Pseudomonadati</taxon>
        <taxon>Pseudomonadota</taxon>
        <taxon>Gammaproteobacteria</taxon>
        <taxon>Vibrionales</taxon>
        <taxon>Vibrionaceae</taxon>
        <taxon>Vibrio</taxon>
    </lineage>
</organism>
<reference evidence="3" key="1">
    <citation type="submission" date="2017-07" db="EMBL/GenBank/DDBJ databases">
        <authorList>
            <person name="Boucher Y."/>
            <person name="Orata F.D."/>
        </authorList>
    </citation>
    <scope>NUCLEOTIDE SEQUENCE [LARGE SCALE GENOMIC DNA]</scope>
    <source>
        <strain evidence="3">OYP9E10</strain>
    </source>
</reference>
<dbReference type="AlphaFoldDB" id="A0A271VP34"/>
<dbReference type="OrthoDB" id="5918317at2"/>
<dbReference type="InterPro" id="IPR036745">
    <property type="entry name" value="PolIII_theta_sf"/>
</dbReference>
<dbReference type="Pfam" id="PF11686">
    <property type="entry name" value="DUF3283"/>
    <property type="match status" value="1"/>
</dbReference>